<reference evidence="1 2" key="2">
    <citation type="submission" date="2018-11" db="EMBL/GenBank/DDBJ databases">
        <authorList>
            <consortium name="Pathogen Informatics"/>
        </authorList>
    </citation>
    <scope>NUCLEOTIDE SEQUENCE [LARGE SCALE GENOMIC DNA]</scope>
    <source>
        <strain evidence="1 2">MHpl1</strain>
    </source>
</reference>
<sequence>MFISKYEDTYAEDASAVAFSKGQLFSILECGVQRTMPFRLGRNDDIVLDHPSLQHQIFDTLPMQVFVP</sequence>
<name>A0A0N4W2K9_HAEPC</name>
<evidence type="ECO:0000313" key="1">
    <source>
        <dbReference type="EMBL" id="VDO22082.1"/>
    </source>
</evidence>
<dbReference type="Proteomes" id="UP000268014">
    <property type="component" value="Unassembled WGS sequence"/>
</dbReference>
<dbReference type="OrthoDB" id="5872322at2759"/>
<proteinExistence type="predicted"/>
<keyword evidence="2" id="KW-1185">Reference proteome</keyword>
<dbReference type="WBParaSite" id="HPLM_0000397201-mRNA-1">
    <property type="protein sequence ID" value="HPLM_0000397201-mRNA-1"/>
    <property type="gene ID" value="HPLM_0000397201"/>
</dbReference>
<reference evidence="3" key="1">
    <citation type="submission" date="2017-02" db="UniProtKB">
        <authorList>
            <consortium name="WormBaseParasite"/>
        </authorList>
    </citation>
    <scope>IDENTIFICATION</scope>
</reference>
<accession>A0A0N4W2K9</accession>
<dbReference type="EMBL" id="UZAF01016161">
    <property type="protein sequence ID" value="VDO22082.1"/>
    <property type="molecule type" value="Genomic_DNA"/>
</dbReference>
<evidence type="ECO:0000313" key="3">
    <source>
        <dbReference type="WBParaSite" id="HPLM_0000397201-mRNA-1"/>
    </source>
</evidence>
<gene>
    <name evidence="1" type="ORF">HPLM_LOCUS3964</name>
</gene>
<protein>
    <submittedName>
        <fullName evidence="3">Transposase</fullName>
    </submittedName>
</protein>
<evidence type="ECO:0000313" key="2">
    <source>
        <dbReference type="Proteomes" id="UP000268014"/>
    </source>
</evidence>
<dbReference type="AlphaFoldDB" id="A0A0N4W2K9"/>
<organism evidence="3">
    <name type="scientific">Haemonchus placei</name>
    <name type="common">Barber's pole worm</name>
    <dbReference type="NCBI Taxonomy" id="6290"/>
    <lineage>
        <taxon>Eukaryota</taxon>
        <taxon>Metazoa</taxon>
        <taxon>Ecdysozoa</taxon>
        <taxon>Nematoda</taxon>
        <taxon>Chromadorea</taxon>
        <taxon>Rhabditida</taxon>
        <taxon>Rhabditina</taxon>
        <taxon>Rhabditomorpha</taxon>
        <taxon>Strongyloidea</taxon>
        <taxon>Trichostrongylidae</taxon>
        <taxon>Haemonchus</taxon>
    </lineage>
</organism>